<organism evidence="1 2">
    <name type="scientific">Gordonia phage Aphelion</name>
    <dbReference type="NCBI Taxonomy" id="2507860"/>
    <lineage>
        <taxon>Viruses</taxon>
        <taxon>Duplodnaviria</taxon>
        <taxon>Heunggongvirae</taxon>
        <taxon>Uroviricota</taxon>
        <taxon>Caudoviricetes</taxon>
        <taxon>Smoothievirus</taxon>
        <taxon>Smoothievirus smoothie</taxon>
    </lineage>
</organism>
<gene>
    <name evidence="1" type="primary">19</name>
    <name evidence="1" type="ORF">SEA_APHELION_19</name>
</gene>
<sequence>MTYTIADINEYVDTIGGWYELRELVERDQECVIDPQPDEIGIGQWVDDRRQLRGPANDRGWSPYVYRPLDEPGVAIPGVGHAVMVEQHGGEGQGDEYWYVFKITDDAGEVRYFRKNGWYQSYSGGEYDGPTEEVKPVQKTITVFESV</sequence>
<accession>A0A410TCZ5</accession>
<reference evidence="1 2" key="1">
    <citation type="submission" date="2019-01" db="EMBL/GenBank/DDBJ databases">
        <authorList>
            <person name="Enrique A.G."/>
            <person name="Garlena R.A."/>
            <person name="Russell D.A."/>
            <person name="Pope W.H."/>
            <person name="Jacobs-Sera D."/>
            <person name="Hatfull G.F."/>
        </authorList>
    </citation>
    <scope>NUCLEOTIDE SEQUENCE [LARGE SCALE GENOMIC DNA]</scope>
</reference>
<protein>
    <submittedName>
        <fullName evidence="1">Uncharacterized protein</fullName>
    </submittedName>
</protein>
<name>A0A410TCZ5_9CAUD</name>
<evidence type="ECO:0000313" key="2">
    <source>
        <dbReference type="Proteomes" id="UP000289168"/>
    </source>
</evidence>
<dbReference type="EMBL" id="MK376959">
    <property type="protein sequence ID" value="QAU06891.1"/>
    <property type="molecule type" value="Genomic_DNA"/>
</dbReference>
<evidence type="ECO:0000313" key="1">
    <source>
        <dbReference type="EMBL" id="QAU06891.1"/>
    </source>
</evidence>
<dbReference type="Proteomes" id="UP000289168">
    <property type="component" value="Segment"/>
</dbReference>
<proteinExistence type="predicted"/>